<dbReference type="InterPro" id="IPR029045">
    <property type="entry name" value="ClpP/crotonase-like_dom_sf"/>
</dbReference>
<dbReference type="PANTHER" id="PTHR43802:SF1">
    <property type="entry name" value="IP11341P-RELATED"/>
    <property type="match status" value="1"/>
</dbReference>
<evidence type="ECO:0000313" key="2">
    <source>
        <dbReference type="EMBL" id="MFD1710697.1"/>
    </source>
</evidence>
<dbReference type="Pfam" id="PF00378">
    <property type="entry name" value="ECH_1"/>
    <property type="match status" value="1"/>
</dbReference>
<organism evidence="2 3">
    <name type="scientific">Ottowia flava</name>
    <dbReference type="NCBI Taxonomy" id="2675430"/>
    <lineage>
        <taxon>Bacteria</taxon>
        <taxon>Pseudomonadati</taxon>
        <taxon>Pseudomonadota</taxon>
        <taxon>Betaproteobacteria</taxon>
        <taxon>Burkholderiales</taxon>
        <taxon>Comamonadaceae</taxon>
        <taxon>Ottowia</taxon>
    </lineage>
</organism>
<proteinExistence type="inferred from homology"/>
<dbReference type="Proteomes" id="UP001597304">
    <property type="component" value="Unassembled WGS sequence"/>
</dbReference>
<dbReference type="InterPro" id="IPR001753">
    <property type="entry name" value="Enoyl-CoA_hydra/iso"/>
</dbReference>
<dbReference type="Gene3D" id="1.10.12.10">
    <property type="entry name" value="Lyase 2-enoyl-coa Hydratase, Chain A, domain 2"/>
    <property type="match status" value="1"/>
</dbReference>
<dbReference type="RefSeq" id="WP_147914569.1">
    <property type="nucleotide sequence ID" value="NZ_JBHUEJ010000018.1"/>
</dbReference>
<dbReference type="CDD" id="cd06558">
    <property type="entry name" value="crotonase-like"/>
    <property type="match status" value="1"/>
</dbReference>
<dbReference type="EMBL" id="JBHUEJ010000018">
    <property type="protein sequence ID" value="MFD1710697.1"/>
    <property type="molecule type" value="Genomic_DNA"/>
</dbReference>
<evidence type="ECO:0000256" key="1">
    <source>
        <dbReference type="ARBA" id="ARBA00005254"/>
    </source>
</evidence>
<keyword evidence="3" id="KW-1185">Reference proteome</keyword>
<comment type="similarity">
    <text evidence="1">Belongs to the enoyl-CoA hydratase/isomerase family.</text>
</comment>
<comment type="caution">
    <text evidence="2">The sequence shown here is derived from an EMBL/GenBank/DDBJ whole genome shotgun (WGS) entry which is preliminary data.</text>
</comment>
<accession>A0ABW4KUF8</accession>
<dbReference type="PANTHER" id="PTHR43802">
    <property type="entry name" value="ENOYL-COA HYDRATASE"/>
    <property type="match status" value="1"/>
</dbReference>
<sequence>MIQLEVRDHTLVVTLDRPAVRNAWNPEVAQGLHDAWRRLEADPELWCCVVTGNGGFFSSGMDLKHPPMDLGTLAMPNLSVPCDKPIICAVEGGAIGYAAVFCLLADMVVSGESAYFLYPEAKLGLFQGMMGGFPGRLQYKAGLQWLMTGEPMVAHRAREIGLVNEVVEDGEATARALHLAELINRNAPLVVQAMKAFALSTVPKGPMEANYRTNRLLARIASSDDGKEGIASFREKRPAKFSGR</sequence>
<dbReference type="Gene3D" id="3.90.226.10">
    <property type="entry name" value="2-enoyl-CoA Hydratase, Chain A, domain 1"/>
    <property type="match status" value="1"/>
</dbReference>
<dbReference type="InterPro" id="IPR014748">
    <property type="entry name" value="Enoyl-CoA_hydra_C"/>
</dbReference>
<name>A0ABW4KUF8_9BURK</name>
<gene>
    <name evidence="2" type="ORF">ACFSF0_08785</name>
</gene>
<reference evidence="3" key="1">
    <citation type="journal article" date="2019" name="Int. J. Syst. Evol. Microbiol.">
        <title>The Global Catalogue of Microorganisms (GCM) 10K type strain sequencing project: providing services to taxonomists for standard genome sequencing and annotation.</title>
        <authorList>
            <consortium name="The Broad Institute Genomics Platform"/>
            <consortium name="The Broad Institute Genome Sequencing Center for Infectious Disease"/>
            <person name="Wu L."/>
            <person name="Ma J."/>
        </authorList>
    </citation>
    <scope>NUCLEOTIDE SEQUENCE [LARGE SCALE GENOMIC DNA]</scope>
    <source>
        <strain evidence="3">LMG 29247</strain>
    </source>
</reference>
<protein>
    <submittedName>
        <fullName evidence="2">Enoyl-CoA hydratase/isomerase family protein</fullName>
    </submittedName>
</protein>
<dbReference type="SUPFAM" id="SSF52096">
    <property type="entry name" value="ClpP/crotonase"/>
    <property type="match status" value="1"/>
</dbReference>
<evidence type="ECO:0000313" key="3">
    <source>
        <dbReference type="Proteomes" id="UP001597304"/>
    </source>
</evidence>